<dbReference type="EMBL" id="CP034184">
    <property type="protein sequence ID" value="AZI44039.1"/>
    <property type="molecule type" value="Genomic_DNA"/>
</dbReference>
<dbReference type="AlphaFoldDB" id="A0A3G8YFC9"/>
<name>A0A3G8YFC9_9DEIO</name>
<protein>
    <submittedName>
        <fullName evidence="2">Uncharacterized protein</fullName>
    </submittedName>
</protein>
<keyword evidence="3" id="KW-1185">Reference proteome</keyword>
<gene>
    <name evidence="2" type="ORF">EHF33_14040</name>
</gene>
<proteinExistence type="predicted"/>
<evidence type="ECO:0000313" key="2">
    <source>
        <dbReference type="EMBL" id="AZI44039.1"/>
    </source>
</evidence>
<feature type="region of interest" description="Disordered" evidence="1">
    <location>
        <begin position="1"/>
        <end position="29"/>
    </location>
</feature>
<dbReference type="OrthoDB" id="71629at2"/>
<reference evidence="2 3" key="1">
    <citation type="submission" date="2018-11" db="EMBL/GenBank/DDBJ databases">
        <title>Deinococcus shelandsis sp. nov., isolated from South Shetland Islands soil of Antarctica.</title>
        <authorList>
            <person name="Tian J."/>
        </authorList>
    </citation>
    <scope>NUCLEOTIDE SEQUENCE [LARGE SCALE GENOMIC DNA]</scope>
    <source>
        <strain evidence="2 3">S14-83T</strain>
    </source>
</reference>
<dbReference type="KEGG" id="dph:EHF33_14040"/>
<accession>A0A3G8YFC9</accession>
<dbReference type="Proteomes" id="UP000276417">
    <property type="component" value="Chromosome 2"/>
</dbReference>
<evidence type="ECO:0000256" key="1">
    <source>
        <dbReference type="SAM" id="MobiDB-lite"/>
    </source>
</evidence>
<evidence type="ECO:0000313" key="3">
    <source>
        <dbReference type="Proteomes" id="UP000276417"/>
    </source>
</evidence>
<sequence>MTKRDRPARTSAARPAPDRRDSVRNGSVQRMSLTHALKELKLLEHKIGTRLGEVQAVRVRPPTQSQPGGLSEAAFAERARSSFTSLRALSVRRSQIKAALVQANATTSVEIAGETMTLAAAVERKRAETLGKSSDQQLLNLLGEQYGQAVREQTSLRFKLEGQLQVQLQSLLGNDAGRSENAGLDADSLTTLFWSRHEPVIDDPLDLATQLLELRDQAAEFASSVDRIIDERNATTFIEVPASV</sequence>
<organism evidence="2 3">
    <name type="scientific">Deinococcus psychrotolerans</name>
    <dbReference type="NCBI Taxonomy" id="2489213"/>
    <lineage>
        <taxon>Bacteria</taxon>
        <taxon>Thermotogati</taxon>
        <taxon>Deinococcota</taxon>
        <taxon>Deinococci</taxon>
        <taxon>Deinococcales</taxon>
        <taxon>Deinococcaceae</taxon>
        <taxon>Deinococcus</taxon>
    </lineage>
</organism>
<dbReference type="RefSeq" id="WP_124873312.1">
    <property type="nucleotide sequence ID" value="NZ_CP034184.1"/>
</dbReference>